<dbReference type="PANTHER" id="PTHR33938:SF16">
    <property type="entry name" value="CARBOXYLIC ESTER HYDROLASE"/>
    <property type="match status" value="1"/>
</dbReference>
<dbReference type="GO" id="GO:0008270">
    <property type="term" value="F:zinc ion binding"/>
    <property type="evidence" value="ECO:0007669"/>
    <property type="project" value="InterPro"/>
</dbReference>
<dbReference type="CDD" id="cd00067">
    <property type="entry name" value="GAL4"/>
    <property type="match status" value="1"/>
</dbReference>
<accession>A0A8H4FEF6</accession>
<keyword evidence="13" id="KW-1185">Reference proteome</keyword>
<reference evidence="12" key="1">
    <citation type="journal article" date="2020" name="Phytopathology">
        <title>Genome sequence and comparative analysis of Colletotrichum gloeosporioides isolated from Liriodendron leaves.</title>
        <authorList>
            <person name="Fu F.F."/>
            <person name="Hao Z."/>
            <person name="Wang P."/>
            <person name="Lu Y."/>
            <person name="Xue L.J."/>
            <person name="Wei G."/>
            <person name="Tian Y."/>
            <person name="Baishi H."/>
            <person name="Xu H."/>
            <person name="Shi J."/>
            <person name="Cheng T."/>
            <person name="Wang G."/>
            <person name="Yi Y."/>
            <person name="Chen J."/>
        </authorList>
    </citation>
    <scope>NUCLEOTIDE SEQUENCE</scope>
    <source>
        <strain evidence="12">Lc1</strain>
    </source>
</reference>
<evidence type="ECO:0000256" key="9">
    <source>
        <dbReference type="RuleBase" id="RU361238"/>
    </source>
</evidence>
<name>A0A8H4FEF6_COLGL</name>
<evidence type="ECO:0000313" key="13">
    <source>
        <dbReference type="Proteomes" id="UP000613401"/>
    </source>
</evidence>
<dbReference type="GO" id="GO:0030600">
    <property type="term" value="F:feruloyl esterase activity"/>
    <property type="evidence" value="ECO:0007669"/>
    <property type="project" value="UniProtKB-ARBA"/>
</dbReference>
<dbReference type="SUPFAM" id="SSF57701">
    <property type="entry name" value="Zn2/Cys6 DNA-binding domain"/>
    <property type="match status" value="1"/>
</dbReference>
<dbReference type="PANTHER" id="PTHR33938">
    <property type="entry name" value="FERULOYL ESTERASE B-RELATED"/>
    <property type="match status" value="1"/>
</dbReference>
<keyword evidence="4" id="KW-0732">Signal</keyword>
<feature type="domain" description="Zn(2)-C6 fungal-type" evidence="11">
    <location>
        <begin position="8"/>
        <end position="58"/>
    </location>
</feature>
<evidence type="ECO:0000256" key="5">
    <source>
        <dbReference type="ARBA" id="ARBA00022801"/>
    </source>
</evidence>
<dbReference type="GO" id="GO:0000981">
    <property type="term" value="F:DNA-binding transcription factor activity, RNA polymerase II-specific"/>
    <property type="evidence" value="ECO:0007669"/>
    <property type="project" value="InterPro"/>
</dbReference>
<evidence type="ECO:0000313" key="12">
    <source>
        <dbReference type="EMBL" id="KAF3798786.1"/>
    </source>
</evidence>
<evidence type="ECO:0000256" key="2">
    <source>
        <dbReference type="ARBA" id="ARBA00022487"/>
    </source>
</evidence>
<dbReference type="InterPro" id="IPR001138">
    <property type="entry name" value="Zn2Cys6_DnaBD"/>
</dbReference>
<dbReference type="SMART" id="SM00066">
    <property type="entry name" value="GAL4"/>
    <property type="match status" value="1"/>
</dbReference>
<evidence type="ECO:0000256" key="4">
    <source>
        <dbReference type="ARBA" id="ARBA00022729"/>
    </source>
</evidence>
<dbReference type="Proteomes" id="UP000613401">
    <property type="component" value="Unassembled WGS sequence"/>
</dbReference>
<keyword evidence="6" id="KW-0106">Calcium</keyword>
<keyword evidence="8" id="KW-0539">Nucleus</keyword>
<dbReference type="Pfam" id="PF07519">
    <property type="entry name" value="Tannase"/>
    <property type="match status" value="1"/>
</dbReference>
<dbReference type="AlphaFoldDB" id="A0A8H4FEF6"/>
<comment type="similarity">
    <text evidence="1 9">Belongs to the tannase family.</text>
</comment>
<gene>
    <name evidence="12" type="ORF">GCG54_00008242</name>
</gene>
<evidence type="ECO:0000256" key="8">
    <source>
        <dbReference type="ARBA" id="ARBA00023242"/>
    </source>
</evidence>
<evidence type="ECO:0000259" key="11">
    <source>
        <dbReference type="SMART" id="SM00066"/>
    </source>
</evidence>
<evidence type="ECO:0000256" key="1">
    <source>
        <dbReference type="ARBA" id="ARBA00006249"/>
    </source>
</evidence>
<keyword evidence="5 9" id="KW-0378">Hydrolase</keyword>
<organism evidence="12 13">
    <name type="scientific">Colletotrichum gloeosporioides</name>
    <name type="common">Anthracnose fungus</name>
    <name type="synonym">Glomerella cingulata</name>
    <dbReference type="NCBI Taxonomy" id="474922"/>
    <lineage>
        <taxon>Eukaryota</taxon>
        <taxon>Fungi</taxon>
        <taxon>Dikarya</taxon>
        <taxon>Ascomycota</taxon>
        <taxon>Pezizomycotina</taxon>
        <taxon>Sordariomycetes</taxon>
        <taxon>Hypocreomycetidae</taxon>
        <taxon>Glomerellales</taxon>
        <taxon>Glomerellaceae</taxon>
        <taxon>Colletotrichum</taxon>
        <taxon>Colletotrichum gloeosporioides species complex</taxon>
    </lineage>
</organism>
<dbReference type="EC" id="3.1.1.-" evidence="9"/>
<feature type="region of interest" description="Disordered" evidence="10">
    <location>
        <begin position="1"/>
        <end position="21"/>
    </location>
</feature>
<evidence type="ECO:0000256" key="10">
    <source>
        <dbReference type="SAM" id="MobiDB-lite"/>
    </source>
</evidence>
<keyword evidence="3" id="KW-0479">Metal-binding</keyword>
<protein>
    <recommendedName>
        <fullName evidence="9">Carboxylic ester hydrolase</fullName>
        <ecNumber evidence="9">3.1.1.-</ecNumber>
    </recommendedName>
</protein>
<evidence type="ECO:0000256" key="7">
    <source>
        <dbReference type="ARBA" id="ARBA00023157"/>
    </source>
</evidence>
<dbReference type="Gene3D" id="4.10.240.10">
    <property type="entry name" value="Zn(2)-C6 fungal-type DNA-binding domain"/>
    <property type="match status" value="1"/>
</dbReference>
<feature type="region of interest" description="Disordered" evidence="10">
    <location>
        <begin position="798"/>
        <end position="819"/>
    </location>
</feature>
<dbReference type="InterPro" id="IPR029058">
    <property type="entry name" value="AB_hydrolase_fold"/>
</dbReference>
<evidence type="ECO:0000256" key="3">
    <source>
        <dbReference type="ARBA" id="ARBA00022723"/>
    </source>
</evidence>
<dbReference type="GeneID" id="69015383"/>
<sequence>MPPRKGSPKVKTGCRTCKRPSPHRARKVKCDEAKPKCVRCTSSGRQCAGYEPTIEHGLAWYRPQQLTAHDQREGRAFQFFSHMVGPVLSGPTDSYFWTHLVVQFSHFEPAVRHAVLAISSLYEDFHEGERVTRQKKGNAFAISHYSAAIERIKGTQDEQLMLLVCVLFVCVEYLQGDVEAALRHCKHGILILNKVGCQSWAREYVMPIFRRLSFISFFLGVKPSEDALVPGLIGFEAPMPPRFESVEEAQSAIDDITVHAIELLARGDESGKQPLQTRLQEFHGKVCELDATVPPQESSKKMALCGMKIKAEMARIQVNTIDGEGEMRYDEWADSFRRIVALGKQAAEMKVAFPSERPRASFTFEQGFLSMMGFVSIKCRDLQTRLEAIDLMTKIPAPKEALLDVGTLYRVGRRGAEIEHGVLLDDGVLERNPVAMAKLSFPPEEKRLIGAPIEHELDVIKNEDGTTTYRRTVHFLKKDADGVVHDQTEYLLDQKPGQIVVPDLPYNLPTSSRPDTAQQALPAAGTIPGVTIDSASVQTAVVTGANVSSEWYPSATIDYCNVTFAYSHDGLANDVVHVTYWVPAPDAFQNRYVSTGGGGLAINSGSQYIPTGIIAGAVSGITDGGFGDFNTQWDAVFLAANGTVNWQSVYMLGYQAHNELAVLGKQFARNFFAVPAETKLYSYYQGCSEGGREGWSQAQRFGDQFDGVVAGAPAFRYGQQQVNHLTANVMETTANYFPPSCELEKILNLTIAACDPLDGKTDGVVARSDLCKMTFDFNTTVGQAYSCEATSGSGTGGFGDLAKRQGPPSNPTPAQNGTVSAQGAALVKQYYDGLIDSQGKRVYLNYQPGSAFTDANAKFDSATNTWGVSISGLGGEWVARYLQLRDTSTLESLTNVTADTLRDWMLYGMNKYADSLQTTHPDLSAFQTAGSKILHVHGEQDDSIPAASSVHYYESVRSIMFPGQGFNESSAAMDEFYRLYLVPGGAHCGANSHQPGGGWPQTTLQTVIDWVEKGAAPETLNSTGEGIGELCRWPQRPLWTDNGAGFSCVYDQASIDTWKYTFDAFKMPVY</sequence>
<dbReference type="RefSeq" id="XP_045257946.1">
    <property type="nucleotide sequence ID" value="XM_045408212.1"/>
</dbReference>
<keyword evidence="7" id="KW-1015">Disulfide bond</keyword>
<proteinExistence type="inferred from homology"/>
<keyword evidence="2" id="KW-0719">Serine esterase</keyword>
<dbReference type="InterPro" id="IPR036864">
    <property type="entry name" value="Zn2-C6_fun-type_DNA-bd_sf"/>
</dbReference>
<evidence type="ECO:0000256" key="6">
    <source>
        <dbReference type="ARBA" id="ARBA00022837"/>
    </source>
</evidence>
<dbReference type="SUPFAM" id="SSF53474">
    <property type="entry name" value="alpha/beta-Hydrolases"/>
    <property type="match status" value="1"/>
</dbReference>
<comment type="caution">
    <text evidence="12">The sequence shown here is derived from an EMBL/GenBank/DDBJ whole genome shotgun (WGS) entry which is preliminary data.</text>
</comment>
<reference evidence="12" key="2">
    <citation type="submission" date="2020-03" db="EMBL/GenBank/DDBJ databases">
        <authorList>
            <person name="Fu F.-F."/>
            <person name="Chen J."/>
        </authorList>
    </citation>
    <scope>NUCLEOTIDE SEQUENCE</scope>
    <source>
        <strain evidence="12">Lc1</strain>
    </source>
</reference>
<dbReference type="EMBL" id="WVTB01000091">
    <property type="protein sequence ID" value="KAF3798786.1"/>
    <property type="molecule type" value="Genomic_DNA"/>
</dbReference>
<dbReference type="InterPro" id="IPR011118">
    <property type="entry name" value="Tannase/feruloyl_esterase"/>
</dbReference>